<proteinExistence type="inferred from homology"/>
<evidence type="ECO:0000256" key="6">
    <source>
        <dbReference type="ARBA" id="ARBA00023136"/>
    </source>
</evidence>
<evidence type="ECO:0000259" key="8">
    <source>
        <dbReference type="Pfam" id="PF13813"/>
    </source>
</evidence>
<evidence type="ECO:0000256" key="7">
    <source>
        <dbReference type="SAM" id="Phobius"/>
    </source>
</evidence>
<dbReference type="KEGG" id="cdet:87942349"/>
<dbReference type="GeneID" id="87942349"/>
<comment type="similarity">
    <text evidence="2">Belongs to the wax synthase family.</text>
</comment>
<dbReference type="GO" id="GO:0006629">
    <property type="term" value="P:lipid metabolic process"/>
    <property type="evidence" value="ECO:0007669"/>
    <property type="project" value="InterPro"/>
</dbReference>
<evidence type="ECO:0000313" key="9">
    <source>
        <dbReference type="EMBL" id="WQF80832.1"/>
    </source>
</evidence>
<keyword evidence="10" id="KW-1185">Reference proteome</keyword>
<keyword evidence="3" id="KW-0808">Transferase</keyword>
<evidence type="ECO:0000256" key="2">
    <source>
        <dbReference type="ARBA" id="ARBA00007282"/>
    </source>
</evidence>
<dbReference type="AlphaFoldDB" id="A0AAX4IBQ5"/>
<dbReference type="GO" id="GO:0008374">
    <property type="term" value="F:O-acyltransferase activity"/>
    <property type="evidence" value="ECO:0007669"/>
    <property type="project" value="InterPro"/>
</dbReference>
<evidence type="ECO:0000313" key="10">
    <source>
        <dbReference type="Proteomes" id="UP001322277"/>
    </source>
</evidence>
<evidence type="ECO:0000256" key="1">
    <source>
        <dbReference type="ARBA" id="ARBA00004141"/>
    </source>
</evidence>
<feature type="transmembrane region" description="Helical" evidence="7">
    <location>
        <begin position="228"/>
        <end position="246"/>
    </location>
</feature>
<organism evidence="9 10">
    <name type="scientific">Colletotrichum destructivum</name>
    <dbReference type="NCBI Taxonomy" id="34406"/>
    <lineage>
        <taxon>Eukaryota</taxon>
        <taxon>Fungi</taxon>
        <taxon>Dikarya</taxon>
        <taxon>Ascomycota</taxon>
        <taxon>Pezizomycotina</taxon>
        <taxon>Sordariomycetes</taxon>
        <taxon>Hypocreomycetidae</taxon>
        <taxon>Glomerellales</taxon>
        <taxon>Glomerellaceae</taxon>
        <taxon>Colletotrichum</taxon>
        <taxon>Colletotrichum destructivum species complex</taxon>
    </lineage>
</organism>
<dbReference type="PANTHER" id="PTHR31595:SF67">
    <property type="entry name" value="WAX SYNTHASE DOMAIN-CONTAINING PROTEIN"/>
    <property type="match status" value="1"/>
</dbReference>
<feature type="transmembrane region" description="Helical" evidence="7">
    <location>
        <begin position="372"/>
        <end position="394"/>
    </location>
</feature>
<dbReference type="EMBL" id="CP137307">
    <property type="protein sequence ID" value="WQF80832.1"/>
    <property type="molecule type" value="Genomic_DNA"/>
</dbReference>
<protein>
    <submittedName>
        <fullName evidence="9">Wax synthase domain-containing protein</fullName>
    </submittedName>
</protein>
<evidence type="ECO:0000256" key="5">
    <source>
        <dbReference type="ARBA" id="ARBA00022989"/>
    </source>
</evidence>
<name>A0AAX4IBQ5_9PEZI</name>
<comment type="subcellular location">
    <subcellularLocation>
        <location evidence="1">Membrane</location>
        <topology evidence="1">Multi-pass membrane protein</topology>
    </subcellularLocation>
</comment>
<dbReference type="GO" id="GO:0016020">
    <property type="term" value="C:membrane"/>
    <property type="evidence" value="ECO:0007669"/>
    <property type="project" value="UniProtKB-SubCell"/>
</dbReference>
<keyword evidence="4 7" id="KW-0812">Transmembrane</keyword>
<dbReference type="RefSeq" id="XP_062778056.1">
    <property type="nucleotide sequence ID" value="XM_062922005.1"/>
</dbReference>
<accession>A0AAX4IBQ5</accession>
<keyword evidence="5 7" id="KW-1133">Transmembrane helix</keyword>
<dbReference type="Proteomes" id="UP001322277">
    <property type="component" value="Chromosome 3"/>
</dbReference>
<dbReference type="InterPro" id="IPR032805">
    <property type="entry name" value="Wax_synthase_dom"/>
</dbReference>
<dbReference type="PANTHER" id="PTHR31595">
    <property type="entry name" value="LONG-CHAIN-ALCOHOL O-FATTY-ACYLTRANSFERASE 3-RELATED"/>
    <property type="match status" value="1"/>
</dbReference>
<evidence type="ECO:0000256" key="4">
    <source>
        <dbReference type="ARBA" id="ARBA00022692"/>
    </source>
</evidence>
<keyword evidence="6 7" id="KW-0472">Membrane</keyword>
<dbReference type="InterPro" id="IPR044851">
    <property type="entry name" value="Wax_synthase"/>
</dbReference>
<dbReference type="Pfam" id="PF13813">
    <property type="entry name" value="MBOAT_2"/>
    <property type="match status" value="1"/>
</dbReference>
<gene>
    <name evidence="9" type="ORF">CDEST_05846</name>
</gene>
<evidence type="ECO:0000256" key="3">
    <source>
        <dbReference type="ARBA" id="ARBA00022679"/>
    </source>
</evidence>
<feature type="domain" description="Wax synthase" evidence="8">
    <location>
        <begin position="249"/>
        <end position="336"/>
    </location>
</feature>
<reference evidence="10" key="1">
    <citation type="journal article" date="2023" name="bioRxiv">
        <title>Complete genome of the Medicago anthracnose fungus, Colletotrichum destructivum, reveals a mini-chromosome-like region within a core chromosome.</title>
        <authorList>
            <person name="Lapalu N."/>
            <person name="Simon A."/>
            <person name="Lu A."/>
            <person name="Plaumann P.-L."/>
            <person name="Amselem J."/>
            <person name="Pigne S."/>
            <person name="Auger A."/>
            <person name="Koch C."/>
            <person name="Dallery J.-F."/>
            <person name="O'Connell R.J."/>
        </authorList>
    </citation>
    <scope>NUCLEOTIDE SEQUENCE [LARGE SCALE GENOMIC DNA]</scope>
    <source>
        <strain evidence="10">CBS 520.97</strain>
    </source>
</reference>
<sequence>MLAFVVGLLGLELFLTSVAVSFTSRDSLIRFAILPVIVLATYQVMAICASGKLASSVARAVLGSGSVYRVIHYVGIVLLDGWTFNAKGPTSSLGGLVPAAEPSEKTVHWSWGSIGERLRFGIRVSTTTRFSTTRWSVRYVPPFDNAKPGFVPSRSEFLWRRPVQVGVLGCMLSVTGWFAQKLFREQATMFWKRHIPIFSRIPEVTLAELGIRVVGVLAYWTMQYLSLSFLYGFLSVVMVAIGLSDVEEWPPVFGPLGEAWSIAQFWGCFYHQNIRRGCSGIAHFLTYHCLRLSENSMVGRYTFITCVFAISGVFHLLSDLARGIPKYESNAMHFFLVQPLGICLERIVQSLYSRLAPSKTDSSKLRASPNRFGCLVGYGWVLFWIVWTSPVWIFTSMKA</sequence>
<feature type="transmembrane region" description="Helical" evidence="7">
    <location>
        <begin position="29"/>
        <end position="48"/>
    </location>
</feature>
<feature type="transmembrane region" description="Helical" evidence="7">
    <location>
        <begin position="301"/>
        <end position="318"/>
    </location>
</feature>